<organism evidence="1 2">
    <name type="scientific">Macroventuria anomochaeta</name>
    <dbReference type="NCBI Taxonomy" id="301207"/>
    <lineage>
        <taxon>Eukaryota</taxon>
        <taxon>Fungi</taxon>
        <taxon>Dikarya</taxon>
        <taxon>Ascomycota</taxon>
        <taxon>Pezizomycotina</taxon>
        <taxon>Dothideomycetes</taxon>
        <taxon>Pleosporomycetidae</taxon>
        <taxon>Pleosporales</taxon>
        <taxon>Pleosporineae</taxon>
        <taxon>Didymellaceae</taxon>
        <taxon>Macroventuria</taxon>
    </lineage>
</organism>
<proteinExistence type="predicted"/>
<dbReference type="Proteomes" id="UP000799754">
    <property type="component" value="Unassembled WGS sequence"/>
</dbReference>
<protein>
    <submittedName>
        <fullName evidence="1">Uncharacterized protein</fullName>
    </submittedName>
</protein>
<accession>A0ACB6RZE6</accession>
<comment type="caution">
    <text evidence="1">The sequence shown here is derived from an EMBL/GenBank/DDBJ whole genome shotgun (WGS) entry which is preliminary data.</text>
</comment>
<name>A0ACB6RZE6_9PLEO</name>
<evidence type="ECO:0000313" key="2">
    <source>
        <dbReference type="Proteomes" id="UP000799754"/>
    </source>
</evidence>
<dbReference type="EMBL" id="MU006720">
    <property type="protein sequence ID" value="KAF2626637.1"/>
    <property type="molecule type" value="Genomic_DNA"/>
</dbReference>
<keyword evidence="2" id="KW-1185">Reference proteome</keyword>
<evidence type="ECO:0000313" key="1">
    <source>
        <dbReference type="EMBL" id="KAF2626637.1"/>
    </source>
</evidence>
<gene>
    <name evidence="1" type="ORF">BU25DRAFT_491979</name>
</gene>
<sequence>MAPAAHHRYHPHHHRKAITVTYVEHKDAHDVTSLYEIVLPSALTSNYAAPSFSPDNDLSLSLSLSPPPTTTSTPLSFATTASNPSTAIATATRLSSQTTTSNYPRPSPPTFLYPEPIVPPHVYEYNMQRDALHGPQHQHHSLAHKANHQTPTAPLWLVIFVFAVIGIAAAWSVVVCLIHWRGTTTGMVPQSYHEQREGGGAALWAREIGWSPFAGKRKGRYEVLHTNSSEEINNGAEMRRGGRTSAHDVPFESAYSAQDQSPVNPYLVPPDQHLGRRPKLRCSTEWAEEHRAFFSSSSSRSPAAHSRGSSSTQSLSGAELEDVESEACEAQGRRASRVRETGQGDLDRRANRSWVDLGLAVVDRAVDRVAARIVRWTDDGGRDEELVLPLAKGKQD</sequence>
<reference evidence="1" key="1">
    <citation type="journal article" date="2020" name="Stud. Mycol.">
        <title>101 Dothideomycetes genomes: a test case for predicting lifestyles and emergence of pathogens.</title>
        <authorList>
            <person name="Haridas S."/>
            <person name="Albert R."/>
            <person name="Binder M."/>
            <person name="Bloem J."/>
            <person name="Labutti K."/>
            <person name="Salamov A."/>
            <person name="Andreopoulos B."/>
            <person name="Baker S."/>
            <person name="Barry K."/>
            <person name="Bills G."/>
            <person name="Bluhm B."/>
            <person name="Cannon C."/>
            <person name="Castanera R."/>
            <person name="Culley D."/>
            <person name="Daum C."/>
            <person name="Ezra D."/>
            <person name="Gonzalez J."/>
            <person name="Henrissat B."/>
            <person name="Kuo A."/>
            <person name="Liang C."/>
            <person name="Lipzen A."/>
            <person name="Lutzoni F."/>
            <person name="Magnuson J."/>
            <person name="Mondo S."/>
            <person name="Nolan M."/>
            <person name="Ohm R."/>
            <person name="Pangilinan J."/>
            <person name="Park H.-J."/>
            <person name="Ramirez L."/>
            <person name="Alfaro M."/>
            <person name="Sun H."/>
            <person name="Tritt A."/>
            <person name="Yoshinaga Y."/>
            <person name="Zwiers L.-H."/>
            <person name="Turgeon B."/>
            <person name="Goodwin S."/>
            <person name="Spatafora J."/>
            <person name="Crous P."/>
            <person name="Grigoriev I."/>
        </authorList>
    </citation>
    <scope>NUCLEOTIDE SEQUENCE</scope>
    <source>
        <strain evidence="1">CBS 525.71</strain>
    </source>
</reference>